<dbReference type="Proteomes" id="UP000235145">
    <property type="component" value="Unassembled WGS sequence"/>
</dbReference>
<feature type="domain" description="Protein kinase" evidence="16">
    <location>
        <begin position="1"/>
        <end position="267"/>
    </location>
</feature>
<dbReference type="SMART" id="SM00220">
    <property type="entry name" value="S_TKc"/>
    <property type="match status" value="1"/>
</dbReference>
<keyword evidence="9" id="KW-1133">Transmembrane helix</keyword>
<keyword evidence="12" id="KW-0325">Glycoprotein</keyword>
<dbReference type="InterPro" id="IPR008271">
    <property type="entry name" value="Ser/Thr_kinase_AS"/>
</dbReference>
<evidence type="ECO:0000256" key="3">
    <source>
        <dbReference type="ARBA" id="ARBA00010217"/>
    </source>
</evidence>
<proteinExistence type="inferred from homology"/>
<reference evidence="17 18" key="1">
    <citation type="journal article" date="2017" name="Nat. Commun.">
        <title>Genome assembly with in vitro proximity ligation data and whole-genome triplication in lettuce.</title>
        <authorList>
            <person name="Reyes-Chin-Wo S."/>
            <person name="Wang Z."/>
            <person name="Yang X."/>
            <person name="Kozik A."/>
            <person name="Arikit S."/>
            <person name="Song C."/>
            <person name="Xia L."/>
            <person name="Froenicke L."/>
            <person name="Lavelle D.O."/>
            <person name="Truco M.J."/>
            <person name="Xia R."/>
            <person name="Zhu S."/>
            <person name="Xu C."/>
            <person name="Xu H."/>
            <person name="Xu X."/>
            <person name="Cox K."/>
            <person name="Korf I."/>
            <person name="Meyers B.C."/>
            <person name="Michelmore R.W."/>
        </authorList>
    </citation>
    <scope>NUCLEOTIDE SEQUENCE [LARGE SCALE GENOMIC DNA]</scope>
    <source>
        <strain evidence="18">cv. Salinas</strain>
        <tissue evidence="17">Seedlings</tissue>
    </source>
</reference>
<gene>
    <name evidence="17" type="ORF">LSAT_V11C100036430</name>
</gene>
<keyword evidence="7" id="KW-0547">Nucleotide-binding</keyword>
<dbReference type="AlphaFoldDB" id="A0A9R1WI56"/>
<keyword evidence="18" id="KW-1185">Reference proteome</keyword>
<dbReference type="InterPro" id="IPR045272">
    <property type="entry name" value="ANXUR1/2-like"/>
</dbReference>
<dbReference type="PANTHER" id="PTHR27003">
    <property type="entry name" value="OS07G0166700 PROTEIN"/>
    <property type="match status" value="1"/>
</dbReference>
<dbReference type="GO" id="GO:0046872">
    <property type="term" value="F:metal ion binding"/>
    <property type="evidence" value="ECO:0007669"/>
    <property type="project" value="UniProtKB-KW"/>
</dbReference>
<feature type="binding site" evidence="14">
    <location>
        <position position="133"/>
    </location>
    <ligand>
        <name>Mg(2+)</name>
        <dbReference type="ChEBI" id="CHEBI:18420"/>
    </ligand>
</feature>
<dbReference type="Pfam" id="PF00069">
    <property type="entry name" value="Pkinase"/>
    <property type="match status" value="1"/>
</dbReference>
<dbReference type="InterPro" id="IPR000719">
    <property type="entry name" value="Prot_kinase_dom"/>
</dbReference>
<dbReference type="GO" id="GO:0002229">
    <property type="term" value="P:defense response to oomycetes"/>
    <property type="evidence" value="ECO:0007669"/>
    <property type="project" value="UniProtKB-ARBA"/>
</dbReference>
<dbReference type="FunFam" id="1.10.510.10:FF:000240">
    <property type="entry name" value="Lectin-domain containing receptor kinase A4.3"/>
    <property type="match status" value="1"/>
</dbReference>
<dbReference type="Gene3D" id="3.30.200.20">
    <property type="entry name" value="Phosphorylase Kinase, domain 1"/>
    <property type="match status" value="1"/>
</dbReference>
<evidence type="ECO:0000256" key="11">
    <source>
        <dbReference type="ARBA" id="ARBA00023170"/>
    </source>
</evidence>
<evidence type="ECO:0000313" key="18">
    <source>
        <dbReference type="Proteomes" id="UP000235145"/>
    </source>
</evidence>
<dbReference type="GO" id="GO:0004714">
    <property type="term" value="F:transmembrane receptor protein tyrosine kinase activity"/>
    <property type="evidence" value="ECO:0007669"/>
    <property type="project" value="InterPro"/>
</dbReference>
<keyword evidence="10" id="KW-0472">Membrane</keyword>
<evidence type="ECO:0000256" key="13">
    <source>
        <dbReference type="PIRSR" id="PIRSR000615-1"/>
    </source>
</evidence>
<feature type="binding site" evidence="14">
    <location>
        <position position="120"/>
    </location>
    <ligand>
        <name>Mg(2+)</name>
        <dbReference type="ChEBI" id="CHEBI:18420"/>
    </ligand>
</feature>
<evidence type="ECO:0000259" key="16">
    <source>
        <dbReference type="PROSITE" id="PS50011"/>
    </source>
</evidence>
<dbReference type="PROSITE" id="PS00108">
    <property type="entry name" value="PROTEIN_KINASE_ST"/>
    <property type="match status" value="1"/>
</dbReference>
<dbReference type="Gene3D" id="1.10.510.10">
    <property type="entry name" value="Transferase(Phosphotransferase) domain 1"/>
    <property type="match status" value="1"/>
</dbReference>
<organism evidence="17 18">
    <name type="scientific">Lactuca sativa</name>
    <name type="common">Garden lettuce</name>
    <dbReference type="NCBI Taxonomy" id="4236"/>
    <lineage>
        <taxon>Eukaryota</taxon>
        <taxon>Viridiplantae</taxon>
        <taxon>Streptophyta</taxon>
        <taxon>Embryophyta</taxon>
        <taxon>Tracheophyta</taxon>
        <taxon>Spermatophyta</taxon>
        <taxon>Magnoliopsida</taxon>
        <taxon>eudicotyledons</taxon>
        <taxon>Gunneridae</taxon>
        <taxon>Pentapetalae</taxon>
        <taxon>asterids</taxon>
        <taxon>campanulids</taxon>
        <taxon>Asterales</taxon>
        <taxon>Asteraceae</taxon>
        <taxon>Cichorioideae</taxon>
        <taxon>Cichorieae</taxon>
        <taxon>Lactucinae</taxon>
        <taxon>Lactuca</taxon>
    </lineage>
</organism>
<evidence type="ECO:0000256" key="8">
    <source>
        <dbReference type="ARBA" id="ARBA00022840"/>
    </source>
</evidence>
<evidence type="ECO:0000256" key="15">
    <source>
        <dbReference type="SAM" id="MobiDB-lite"/>
    </source>
</evidence>
<comment type="similarity">
    <text evidence="3">In the C-terminal section; belongs to the protein kinase superfamily. Ser/Thr protein kinase family.</text>
</comment>
<dbReference type="InterPro" id="IPR011009">
    <property type="entry name" value="Kinase-like_dom_sf"/>
</dbReference>
<feature type="region of interest" description="Disordered" evidence="15">
    <location>
        <begin position="280"/>
        <end position="299"/>
    </location>
</feature>
<evidence type="ECO:0000313" key="17">
    <source>
        <dbReference type="EMBL" id="KAJ0224234.1"/>
    </source>
</evidence>
<keyword evidence="6" id="KW-0732">Signal</keyword>
<keyword evidence="11" id="KW-0675">Receptor</keyword>
<name>A0A9R1WI56_LACSA</name>
<evidence type="ECO:0000256" key="5">
    <source>
        <dbReference type="ARBA" id="ARBA00022692"/>
    </source>
</evidence>
<accession>A0A9R1WI56</accession>
<comment type="caution">
    <text evidence="17">The sequence shown here is derived from an EMBL/GenBank/DDBJ whole genome shotgun (WGS) entry which is preliminary data.</text>
</comment>
<evidence type="ECO:0000256" key="14">
    <source>
        <dbReference type="PIRSR" id="PIRSR000615-3"/>
    </source>
</evidence>
<evidence type="ECO:0000256" key="1">
    <source>
        <dbReference type="ARBA" id="ARBA00004251"/>
    </source>
</evidence>
<evidence type="ECO:0000256" key="7">
    <source>
        <dbReference type="ARBA" id="ARBA00022741"/>
    </source>
</evidence>
<keyword evidence="4" id="KW-1003">Cell membrane</keyword>
<evidence type="ECO:0000256" key="9">
    <source>
        <dbReference type="ARBA" id="ARBA00022989"/>
    </source>
</evidence>
<evidence type="ECO:0000256" key="6">
    <source>
        <dbReference type="ARBA" id="ARBA00022729"/>
    </source>
</evidence>
<comment type="similarity">
    <text evidence="2">In the N-terminal section; belongs to the leguminous lectin family.</text>
</comment>
<dbReference type="PROSITE" id="PS50011">
    <property type="entry name" value="PROTEIN_KINASE_DOM"/>
    <property type="match status" value="1"/>
</dbReference>
<dbReference type="GO" id="GO:0005886">
    <property type="term" value="C:plasma membrane"/>
    <property type="evidence" value="ECO:0000318"/>
    <property type="project" value="GO_Central"/>
</dbReference>
<comment type="subcellular location">
    <subcellularLocation>
        <location evidence="1">Cell membrane</location>
        <topology evidence="1">Single-pass type I membrane protein</topology>
    </subcellularLocation>
</comment>
<keyword evidence="8" id="KW-0067">ATP-binding</keyword>
<protein>
    <recommendedName>
        <fullName evidence="16">Protein kinase domain-containing protein</fullName>
    </recommendedName>
</protein>
<dbReference type="GO" id="GO:0005524">
    <property type="term" value="F:ATP binding"/>
    <property type="evidence" value="ECO:0007669"/>
    <property type="project" value="UniProtKB-KW"/>
</dbReference>
<dbReference type="SUPFAM" id="SSF56112">
    <property type="entry name" value="Protein kinase-like (PK-like)"/>
    <property type="match status" value="1"/>
</dbReference>
<evidence type="ECO:0000256" key="12">
    <source>
        <dbReference type="ARBA" id="ARBA00023180"/>
    </source>
</evidence>
<dbReference type="PANTHER" id="PTHR27003:SF475">
    <property type="entry name" value="PROTEIN KINASE DOMAIN-CONTAINING PROTEIN"/>
    <property type="match status" value="1"/>
</dbReference>
<dbReference type="Gramene" id="rna-gnl|WGS:NBSK|LSAT_1X86800_mrna">
    <property type="protein sequence ID" value="cds-PLY65031.1"/>
    <property type="gene ID" value="gene-LSAT_1X86800"/>
</dbReference>
<evidence type="ECO:0000256" key="4">
    <source>
        <dbReference type="ARBA" id="ARBA00022475"/>
    </source>
</evidence>
<sequence length="338" mass="38912">MLSWGNHVNQLVAIKRLHVTEVGQGTKEFNSEVTMLSKYPHKNVITLIGFCDDNKEMILVYEYASRGSLDSYLTDTTRPDRPSWTQLLKICIDVASALDYLHNQVSQNYRIIHRDIKSANVLLDESWNAKLADFGFAKIGLANQDTSFVITNVAGTAGYCDPQYLKTGFLTKESDVYSFGVFLFEVLCGRMECEQRYNDERRFLHHLARTCYKNGEIDKIIDNRIRKDIKPRTLLKFSSIAYQCLEKSREKRPPIIEVVIQLNQIQLEDETQQGNTTLRCSHRHCNHQSPRGSPERSIRNYEDPPRTIQHQVKVESSQVEYALTSKHPPRGPPGSMNW</sequence>
<keyword evidence="14" id="KW-0460">Magnesium</keyword>
<dbReference type="OrthoDB" id="1085907at2759"/>
<keyword evidence="5" id="KW-0812">Transmembrane</keyword>
<feature type="active site" description="Proton acceptor" evidence="13">
    <location>
        <position position="115"/>
    </location>
</feature>
<dbReference type="GO" id="GO:0004672">
    <property type="term" value="F:protein kinase activity"/>
    <property type="evidence" value="ECO:0000318"/>
    <property type="project" value="GO_Central"/>
</dbReference>
<evidence type="ECO:0000256" key="2">
    <source>
        <dbReference type="ARBA" id="ARBA00008536"/>
    </source>
</evidence>
<keyword evidence="14" id="KW-0479">Metal-binding</keyword>
<evidence type="ECO:0000256" key="10">
    <source>
        <dbReference type="ARBA" id="ARBA00023136"/>
    </source>
</evidence>
<dbReference type="EMBL" id="NBSK02000001">
    <property type="protein sequence ID" value="KAJ0224234.1"/>
    <property type="molecule type" value="Genomic_DNA"/>
</dbReference>